<organism evidence="1 2">
    <name type="scientific">Ceriporiopsis subvermispora (strain B)</name>
    <name type="common">White-rot fungus</name>
    <name type="synonym">Gelatoporia subvermispora</name>
    <dbReference type="NCBI Taxonomy" id="914234"/>
    <lineage>
        <taxon>Eukaryota</taxon>
        <taxon>Fungi</taxon>
        <taxon>Dikarya</taxon>
        <taxon>Basidiomycota</taxon>
        <taxon>Agaricomycotina</taxon>
        <taxon>Agaricomycetes</taxon>
        <taxon>Polyporales</taxon>
        <taxon>Gelatoporiaceae</taxon>
        <taxon>Gelatoporia</taxon>
    </lineage>
</organism>
<dbReference type="EMBL" id="KB445805">
    <property type="protein sequence ID" value="EMD33723.1"/>
    <property type="molecule type" value="Genomic_DNA"/>
</dbReference>
<protein>
    <submittedName>
        <fullName evidence="1">Uncharacterized protein</fullName>
    </submittedName>
</protein>
<reference evidence="1 2" key="1">
    <citation type="journal article" date="2012" name="Proc. Natl. Acad. Sci. U.S.A.">
        <title>Comparative genomics of Ceriporiopsis subvermispora and Phanerochaete chrysosporium provide insight into selective ligninolysis.</title>
        <authorList>
            <person name="Fernandez-Fueyo E."/>
            <person name="Ruiz-Duenas F.J."/>
            <person name="Ferreira P."/>
            <person name="Floudas D."/>
            <person name="Hibbett D.S."/>
            <person name="Canessa P."/>
            <person name="Larrondo L.F."/>
            <person name="James T.Y."/>
            <person name="Seelenfreund D."/>
            <person name="Lobos S."/>
            <person name="Polanco R."/>
            <person name="Tello M."/>
            <person name="Honda Y."/>
            <person name="Watanabe T."/>
            <person name="Watanabe T."/>
            <person name="Ryu J.S."/>
            <person name="Kubicek C.P."/>
            <person name="Schmoll M."/>
            <person name="Gaskell J."/>
            <person name="Hammel K.E."/>
            <person name="St John F.J."/>
            <person name="Vanden Wymelenberg A."/>
            <person name="Sabat G."/>
            <person name="Splinter BonDurant S."/>
            <person name="Syed K."/>
            <person name="Yadav J.S."/>
            <person name="Doddapaneni H."/>
            <person name="Subramanian V."/>
            <person name="Lavin J.L."/>
            <person name="Oguiza J.A."/>
            <person name="Perez G."/>
            <person name="Pisabarro A.G."/>
            <person name="Ramirez L."/>
            <person name="Santoyo F."/>
            <person name="Master E."/>
            <person name="Coutinho P.M."/>
            <person name="Henrissat B."/>
            <person name="Lombard V."/>
            <person name="Magnuson J.K."/>
            <person name="Kuees U."/>
            <person name="Hori C."/>
            <person name="Igarashi K."/>
            <person name="Samejima M."/>
            <person name="Held B.W."/>
            <person name="Barry K.W."/>
            <person name="LaButti K.M."/>
            <person name="Lapidus A."/>
            <person name="Lindquist E.A."/>
            <person name="Lucas S.M."/>
            <person name="Riley R."/>
            <person name="Salamov A.A."/>
            <person name="Hoffmeister D."/>
            <person name="Schwenk D."/>
            <person name="Hadar Y."/>
            <person name="Yarden O."/>
            <person name="de Vries R.P."/>
            <person name="Wiebenga A."/>
            <person name="Stenlid J."/>
            <person name="Eastwood D."/>
            <person name="Grigoriev I.V."/>
            <person name="Berka R.M."/>
            <person name="Blanchette R.A."/>
            <person name="Kersten P."/>
            <person name="Martinez A.T."/>
            <person name="Vicuna R."/>
            <person name="Cullen D."/>
        </authorList>
    </citation>
    <scope>NUCLEOTIDE SEQUENCE [LARGE SCALE GENOMIC DNA]</scope>
    <source>
        <strain evidence="1 2">B</strain>
    </source>
</reference>
<dbReference type="AlphaFoldDB" id="M2Q9Z5"/>
<keyword evidence="2" id="KW-1185">Reference proteome</keyword>
<accession>M2Q9Z5</accession>
<sequence length="81" mass="9142">MTGFDRAAAPFAVMHVSDGVSRMIDKVVARTARRQGQEKLAGVLMSTERIVASRVLFPDSELNVRIRNRSECFWPEVEDFS</sequence>
<name>M2Q9Z5_CERS8</name>
<proteinExistence type="predicted"/>
<dbReference type="Proteomes" id="UP000016930">
    <property type="component" value="Unassembled WGS sequence"/>
</dbReference>
<dbReference type="HOGENOM" id="CLU_2573656_0_0_1"/>
<evidence type="ECO:0000313" key="1">
    <source>
        <dbReference type="EMBL" id="EMD33723.1"/>
    </source>
</evidence>
<evidence type="ECO:0000313" key="2">
    <source>
        <dbReference type="Proteomes" id="UP000016930"/>
    </source>
</evidence>
<gene>
    <name evidence="1" type="ORF">CERSUDRAFT_87057</name>
</gene>